<keyword evidence="2" id="KW-1185">Reference proteome</keyword>
<comment type="caution">
    <text evidence="1">The sequence shown here is derived from an EMBL/GenBank/DDBJ whole genome shotgun (WGS) entry which is preliminary data.</text>
</comment>
<dbReference type="Pfam" id="PF14119">
    <property type="entry name" value="DUF4288"/>
    <property type="match status" value="1"/>
</dbReference>
<organism evidence="1 2">
    <name type="scientific">Candidatus Electronema aureum</name>
    <dbReference type="NCBI Taxonomy" id="2005002"/>
    <lineage>
        <taxon>Bacteria</taxon>
        <taxon>Pseudomonadati</taxon>
        <taxon>Thermodesulfobacteriota</taxon>
        <taxon>Desulfobulbia</taxon>
        <taxon>Desulfobulbales</taxon>
        <taxon>Desulfobulbaceae</taxon>
        <taxon>Candidatus Electronema</taxon>
    </lineage>
</organism>
<evidence type="ECO:0008006" key="3">
    <source>
        <dbReference type="Google" id="ProtNLM"/>
    </source>
</evidence>
<protein>
    <recommendedName>
        <fullName evidence="3">DUF4288 domain-containing protein</fullName>
    </recommendedName>
</protein>
<gene>
    <name evidence="1" type="ORF">CDV28_11136</name>
</gene>
<reference evidence="1" key="1">
    <citation type="submission" date="2017-07" db="EMBL/GenBank/DDBJ databases">
        <title>The cable genome - Insights into the physiology and evolution of filamentous bacteria capable of sulfide oxidation via long distance electron transfer.</title>
        <authorList>
            <person name="Thorup C."/>
            <person name="Bjerg J.T."/>
            <person name="Schreiber L."/>
            <person name="Nielsen L.P."/>
            <person name="Kjeldsen K.U."/>
            <person name="Boesen T."/>
            <person name="Boggild A."/>
            <person name="Meysman F."/>
            <person name="Geelhoed J."/>
            <person name="Schramm A."/>
        </authorList>
    </citation>
    <scope>NUCLEOTIDE SEQUENCE [LARGE SCALE GENOMIC DNA]</scope>
    <source>
        <strain evidence="1">GS</strain>
    </source>
</reference>
<name>A0A521G263_9BACT</name>
<dbReference type="Proteomes" id="UP000316238">
    <property type="component" value="Unassembled WGS sequence"/>
</dbReference>
<evidence type="ECO:0000313" key="1">
    <source>
        <dbReference type="EMBL" id="TAA75110.1"/>
    </source>
</evidence>
<dbReference type="EMBL" id="NQJD01000011">
    <property type="protein sequence ID" value="TAA75110.1"/>
    <property type="molecule type" value="Genomic_DNA"/>
</dbReference>
<evidence type="ECO:0000313" key="2">
    <source>
        <dbReference type="Proteomes" id="UP000316238"/>
    </source>
</evidence>
<dbReference type="AlphaFoldDB" id="A0A521G263"/>
<proteinExistence type="predicted"/>
<sequence>MCDKNVSPVNWYVGSYLLRCVEVEQESKFDQEQQFLAWENTVLVKADSIEKAYDKIEQIAQSSTEPYQAGETAVLVQWLYEGITELLPVYENIEDGCEIMWRERRPVKLKNLRKLVRSKDYFKHDR</sequence>
<accession>A0A521G263</accession>
<dbReference type="InterPro" id="IPR025630">
    <property type="entry name" value="DUF4288"/>
</dbReference>